<dbReference type="GO" id="GO:0005829">
    <property type="term" value="C:cytosol"/>
    <property type="evidence" value="ECO:0007669"/>
    <property type="project" value="TreeGrafter"/>
</dbReference>
<dbReference type="HOGENOM" id="CLU_050164_2_0_5"/>
<comment type="similarity">
    <text evidence="1">Belongs to the acyl coenzyme A hydrolase family.</text>
</comment>
<accession>H6SK97</accession>
<dbReference type="InterPro" id="IPR006683">
    <property type="entry name" value="Thioestr_dom"/>
</dbReference>
<proteinExistence type="inferred from homology"/>
<dbReference type="InterPro" id="IPR040170">
    <property type="entry name" value="Cytosol_ACT"/>
</dbReference>
<dbReference type="PROSITE" id="PS51770">
    <property type="entry name" value="HOTDOG_ACOT"/>
    <property type="match status" value="1"/>
</dbReference>
<evidence type="ECO:0000256" key="1">
    <source>
        <dbReference type="ARBA" id="ARBA00010458"/>
    </source>
</evidence>
<dbReference type="PANTHER" id="PTHR11049">
    <property type="entry name" value="ACYL COENZYME A THIOESTER HYDROLASE"/>
    <property type="match status" value="1"/>
</dbReference>
<dbReference type="Proteomes" id="UP000033220">
    <property type="component" value="Chromosome DSM 122"/>
</dbReference>
<dbReference type="PANTHER" id="PTHR11049:SF5">
    <property type="entry name" value="ACYL-COA THIOESTER HYDROLASE YCIA"/>
    <property type="match status" value="1"/>
</dbReference>
<dbReference type="GO" id="GO:0052816">
    <property type="term" value="F:long-chain fatty acyl-CoA hydrolase activity"/>
    <property type="evidence" value="ECO:0007669"/>
    <property type="project" value="TreeGrafter"/>
</dbReference>
<evidence type="ECO:0000256" key="2">
    <source>
        <dbReference type="ARBA" id="ARBA00022801"/>
    </source>
</evidence>
<protein>
    <submittedName>
        <fullName evidence="5">Thioesterase superfamily</fullName>
    </submittedName>
</protein>
<dbReference type="Gene3D" id="3.10.129.10">
    <property type="entry name" value="Hotdog Thioesterase"/>
    <property type="match status" value="1"/>
</dbReference>
<dbReference type="EMBL" id="HE663493">
    <property type="protein sequence ID" value="CCG08412.1"/>
    <property type="molecule type" value="Genomic_DNA"/>
</dbReference>
<sequence>MSDAPSAPDAEPRGHLSIRTVAMPADTNHYGDIFGGWLMAQMDLAGGTRARQIAQCRVATVAVNGFTFHKPVSVGDELSCYTELVRSGRTSLSIQVQAWVRRHRDEAIEKVTEGIFVFVALDESGRPHPWHPDTRPA</sequence>
<evidence type="ECO:0000313" key="5">
    <source>
        <dbReference type="EMBL" id="CCG08412.1"/>
    </source>
</evidence>
<evidence type="ECO:0000259" key="4">
    <source>
        <dbReference type="PROSITE" id="PS51770"/>
    </source>
</evidence>
<dbReference type="CDD" id="cd03442">
    <property type="entry name" value="BFIT_BACH"/>
    <property type="match status" value="1"/>
</dbReference>
<dbReference type="Pfam" id="PF03061">
    <property type="entry name" value="4HBT"/>
    <property type="match status" value="1"/>
</dbReference>
<keyword evidence="2 3" id="KW-0378">Hydrolase</keyword>
<dbReference type="eggNOG" id="COG1607">
    <property type="taxonomic scope" value="Bacteria"/>
</dbReference>
<dbReference type="GO" id="GO:0009062">
    <property type="term" value="P:fatty acid catabolic process"/>
    <property type="evidence" value="ECO:0007669"/>
    <property type="project" value="TreeGrafter"/>
</dbReference>
<dbReference type="InterPro" id="IPR029069">
    <property type="entry name" value="HotDog_dom_sf"/>
</dbReference>
<feature type="domain" description="HotDog ACOT-type" evidence="4">
    <location>
        <begin position="12"/>
        <end position="124"/>
    </location>
</feature>
<reference evidence="5 6" key="1">
    <citation type="submission" date="2012-02" db="EMBL/GenBank/DDBJ databases">
        <title>Shotgun genome sequence of Phaeospirillum photometricum DSM 122.</title>
        <authorList>
            <person name="Duquesne K."/>
            <person name="Sturgis J."/>
        </authorList>
    </citation>
    <scope>NUCLEOTIDE SEQUENCE [LARGE SCALE GENOMIC DNA]</scope>
    <source>
        <strain evidence="6">DSM122</strain>
    </source>
</reference>
<dbReference type="RefSeq" id="WP_014415048.1">
    <property type="nucleotide sequence ID" value="NC_017059.1"/>
</dbReference>
<keyword evidence="6" id="KW-1185">Reference proteome</keyword>
<dbReference type="AlphaFoldDB" id="H6SK97"/>
<dbReference type="InterPro" id="IPR033120">
    <property type="entry name" value="HOTDOG_ACOT"/>
</dbReference>
<evidence type="ECO:0000256" key="3">
    <source>
        <dbReference type="PROSITE-ProRule" id="PRU01106"/>
    </source>
</evidence>
<dbReference type="SUPFAM" id="SSF54637">
    <property type="entry name" value="Thioesterase/thiol ester dehydrase-isomerase"/>
    <property type="match status" value="1"/>
</dbReference>
<dbReference type="GO" id="GO:0006637">
    <property type="term" value="P:acyl-CoA metabolic process"/>
    <property type="evidence" value="ECO:0007669"/>
    <property type="project" value="TreeGrafter"/>
</dbReference>
<gene>
    <name evidence="5" type="ORF">RSPPHO_01786</name>
</gene>
<organism evidence="5 6">
    <name type="scientific">Pararhodospirillum photometricum DSM 122</name>
    <dbReference type="NCBI Taxonomy" id="1150469"/>
    <lineage>
        <taxon>Bacteria</taxon>
        <taxon>Pseudomonadati</taxon>
        <taxon>Pseudomonadota</taxon>
        <taxon>Alphaproteobacteria</taxon>
        <taxon>Rhodospirillales</taxon>
        <taxon>Rhodospirillaceae</taxon>
        <taxon>Pararhodospirillum</taxon>
    </lineage>
</organism>
<dbReference type="PATRIC" id="fig|1150469.3.peg.2015"/>
<name>H6SK97_PARPM</name>
<dbReference type="STRING" id="1150469.RSPPHO_01786"/>
<evidence type="ECO:0000313" key="6">
    <source>
        <dbReference type="Proteomes" id="UP000033220"/>
    </source>
</evidence>
<dbReference type="KEGG" id="rpm:RSPPHO_01786"/>